<name>A0A6C0H5I1_9ZZZZ</name>
<dbReference type="SUPFAM" id="SSF81301">
    <property type="entry name" value="Nucleotidyltransferase"/>
    <property type="match status" value="1"/>
</dbReference>
<keyword evidence="1" id="KW-0812">Transmembrane</keyword>
<evidence type="ECO:0008006" key="3">
    <source>
        <dbReference type="Google" id="ProtNLM"/>
    </source>
</evidence>
<keyword evidence="1" id="KW-0472">Membrane</keyword>
<organism evidence="2">
    <name type="scientific">viral metagenome</name>
    <dbReference type="NCBI Taxonomy" id="1070528"/>
    <lineage>
        <taxon>unclassified sequences</taxon>
        <taxon>metagenomes</taxon>
        <taxon>organismal metagenomes</taxon>
    </lineage>
</organism>
<dbReference type="InterPro" id="IPR043519">
    <property type="entry name" value="NT_sf"/>
</dbReference>
<reference evidence="2" key="1">
    <citation type="journal article" date="2020" name="Nature">
        <title>Giant virus diversity and host interactions through global metagenomics.</title>
        <authorList>
            <person name="Schulz F."/>
            <person name="Roux S."/>
            <person name="Paez-Espino D."/>
            <person name="Jungbluth S."/>
            <person name="Walsh D.A."/>
            <person name="Denef V.J."/>
            <person name="McMahon K.D."/>
            <person name="Konstantinidis K.T."/>
            <person name="Eloe-Fadrosh E.A."/>
            <person name="Kyrpides N.C."/>
            <person name="Woyke T."/>
        </authorList>
    </citation>
    <scope>NUCLEOTIDE SEQUENCE</scope>
    <source>
        <strain evidence="2">GVMAG-M-3300023179-71</strain>
    </source>
</reference>
<feature type="transmembrane region" description="Helical" evidence="1">
    <location>
        <begin position="122"/>
        <end position="140"/>
    </location>
</feature>
<evidence type="ECO:0000256" key="1">
    <source>
        <dbReference type="SAM" id="Phobius"/>
    </source>
</evidence>
<keyword evidence="1" id="KW-1133">Transmembrane helix</keyword>
<accession>A0A6C0H5I1</accession>
<dbReference type="EMBL" id="MN739880">
    <property type="protein sequence ID" value="QHT75667.1"/>
    <property type="molecule type" value="Genomic_DNA"/>
</dbReference>
<sequence>MEITRNKLTREQEHFFYRLRNYLETPIYFYGSIQRSDYVIGKSDIDVDIFTENEESMKIKLANFLKKDFTKFKEIIWRLKNNKVVSGYKIMYHDKLNDFNVEISIYNEKHKKYVLKEHNHKFKLNIIALFILYILKTIYYKLSLINQPIYAYLKKKILSFGSNTEDDDFIVIKM</sequence>
<evidence type="ECO:0000313" key="2">
    <source>
        <dbReference type="EMBL" id="QHT75667.1"/>
    </source>
</evidence>
<dbReference type="AlphaFoldDB" id="A0A6C0H5I1"/>
<protein>
    <recommendedName>
        <fullName evidence="3">Polymerase nucleotidyl transferase domain-containing protein</fullName>
    </recommendedName>
</protein>
<proteinExistence type="predicted"/>